<dbReference type="InterPro" id="IPR036388">
    <property type="entry name" value="WH-like_DNA-bd_sf"/>
</dbReference>
<sequence length="407" mass="41986">MAWKPVRLAVPRTSGRADENLVHSGLARLIASGAAESRVELVRATGLARSTVHNHLDALISAGVVVERGAKGNGGRGRPAHRLAIAPRAGVVLAADVGVHSTRLAVADLGQDVLAERQVRLDIAIGPEPFLERLTAHLRDLLASARVAPTEVKSLVMGLPGPVDPRMGMPVRPPIMPGWDSFPVGDTMAARFGCTASVDNDVNLMALGEARALPAEESPLLFLKIGTGIGGGIVCANGELHRGGDGAAGDIGHIRVPGADDVVCQCGNVGCVEAVASAGAVLRRLRTGEGGPQTLEDLARLLRDGDATAVRQVRSAAATIGEVVAMLVHFYNPRRIVLGGLITAVCDDLLAGIRSVVYRRALPLATRNLSLANSVLGRCAGLAGAVVAGIENVLSPEGICALAHAMS</sequence>
<dbReference type="GO" id="GO:0016301">
    <property type="term" value="F:kinase activity"/>
    <property type="evidence" value="ECO:0007669"/>
    <property type="project" value="UniProtKB-KW"/>
</dbReference>
<protein>
    <submittedName>
        <fullName evidence="3">Sugar kinase</fullName>
    </submittedName>
</protein>
<dbReference type="PANTHER" id="PTHR18964:SF173">
    <property type="entry name" value="GLUCOKINASE"/>
    <property type="match status" value="1"/>
</dbReference>
<organism evidence="3 4">
    <name type="scientific">Saccharopolyspora thermophila</name>
    <dbReference type="NCBI Taxonomy" id="89367"/>
    <lineage>
        <taxon>Bacteria</taxon>
        <taxon>Bacillati</taxon>
        <taxon>Actinomycetota</taxon>
        <taxon>Actinomycetes</taxon>
        <taxon>Pseudonocardiales</taxon>
        <taxon>Pseudonocardiaceae</taxon>
        <taxon>Saccharopolyspora</taxon>
    </lineage>
</organism>
<evidence type="ECO:0000259" key="2">
    <source>
        <dbReference type="Pfam" id="PF09339"/>
    </source>
</evidence>
<dbReference type="Gene3D" id="3.30.420.40">
    <property type="match status" value="2"/>
</dbReference>
<dbReference type="PANTHER" id="PTHR18964">
    <property type="entry name" value="ROK (REPRESSOR, ORF, KINASE) FAMILY"/>
    <property type="match status" value="1"/>
</dbReference>
<dbReference type="GO" id="GO:0006355">
    <property type="term" value="P:regulation of DNA-templated transcription"/>
    <property type="evidence" value="ECO:0007669"/>
    <property type="project" value="InterPro"/>
</dbReference>
<evidence type="ECO:0000256" key="1">
    <source>
        <dbReference type="ARBA" id="ARBA00006479"/>
    </source>
</evidence>
<comment type="similarity">
    <text evidence="1">Belongs to the ROK (NagC/XylR) family.</text>
</comment>
<comment type="caution">
    <text evidence="3">The sequence shown here is derived from an EMBL/GenBank/DDBJ whole genome shotgun (WGS) entry which is preliminary data.</text>
</comment>
<evidence type="ECO:0000313" key="3">
    <source>
        <dbReference type="EMBL" id="GGI87947.1"/>
    </source>
</evidence>
<dbReference type="AlphaFoldDB" id="A0A917JWW1"/>
<proteinExistence type="inferred from homology"/>
<dbReference type="RefSeq" id="WP_188987634.1">
    <property type="nucleotide sequence ID" value="NZ_BMMT01000008.1"/>
</dbReference>
<name>A0A917JWW1_9PSEU</name>
<dbReference type="Proteomes" id="UP000597989">
    <property type="component" value="Unassembled WGS sequence"/>
</dbReference>
<dbReference type="Gene3D" id="1.10.10.10">
    <property type="entry name" value="Winged helix-like DNA-binding domain superfamily/Winged helix DNA-binding domain"/>
    <property type="match status" value="1"/>
</dbReference>
<dbReference type="InterPro" id="IPR043129">
    <property type="entry name" value="ATPase_NBD"/>
</dbReference>
<dbReference type="InterPro" id="IPR000600">
    <property type="entry name" value="ROK"/>
</dbReference>
<dbReference type="Pfam" id="PF00480">
    <property type="entry name" value="ROK"/>
    <property type="match status" value="1"/>
</dbReference>
<dbReference type="InterPro" id="IPR036390">
    <property type="entry name" value="WH_DNA-bd_sf"/>
</dbReference>
<dbReference type="SUPFAM" id="SSF53067">
    <property type="entry name" value="Actin-like ATPase domain"/>
    <property type="match status" value="1"/>
</dbReference>
<feature type="domain" description="HTH iclR-type" evidence="2">
    <location>
        <begin position="32"/>
        <end position="67"/>
    </location>
</feature>
<dbReference type="InterPro" id="IPR005471">
    <property type="entry name" value="Tscrpt_reg_IclR_N"/>
</dbReference>
<accession>A0A917JWW1</accession>
<dbReference type="GO" id="GO:0003677">
    <property type="term" value="F:DNA binding"/>
    <property type="evidence" value="ECO:0007669"/>
    <property type="project" value="InterPro"/>
</dbReference>
<dbReference type="Pfam" id="PF09339">
    <property type="entry name" value="HTH_IclR"/>
    <property type="match status" value="1"/>
</dbReference>
<evidence type="ECO:0000313" key="4">
    <source>
        <dbReference type="Proteomes" id="UP000597989"/>
    </source>
</evidence>
<keyword evidence="3" id="KW-0418">Kinase</keyword>
<reference evidence="3 4" key="1">
    <citation type="journal article" date="2014" name="Int. J. Syst. Evol. Microbiol.">
        <title>Complete genome sequence of Corynebacterium casei LMG S-19264T (=DSM 44701T), isolated from a smear-ripened cheese.</title>
        <authorList>
            <consortium name="US DOE Joint Genome Institute (JGI-PGF)"/>
            <person name="Walter F."/>
            <person name="Albersmeier A."/>
            <person name="Kalinowski J."/>
            <person name="Ruckert C."/>
        </authorList>
    </citation>
    <scope>NUCLEOTIDE SEQUENCE [LARGE SCALE GENOMIC DNA]</scope>
    <source>
        <strain evidence="3 4">CGMCC 4.7206</strain>
    </source>
</reference>
<gene>
    <name evidence="3" type="ORF">GCM10011581_26320</name>
</gene>
<dbReference type="EMBL" id="BMMT01000008">
    <property type="protein sequence ID" value="GGI87947.1"/>
    <property type="molecule type" value="Genomic_DNA"/>
</dbReference>
<keyword evidence="3" id="KW-0808">Transferase</keyword>
<dbReference type="SUPFAM" id="SSF46785">
    <property type="entry name" value="Winged helix' DNA-binding domain"/>
    <property type="match status" value="1"/>
</dbReference>